<reference evidence="2" key="1">
    <citation type="submission" date="2020-11" db="EMBL/GenBank/DDBJ databases">
        <authorList>
            <consortium name="DOE Joint Genome Institute"/>
            <person name="Ahrendt S."/>
            <person name="Riley R."/>
            <person name="Andreopoulos W."/>
            <person name="Labutti K."/>
            <person name="Pangilinan J."/>
            <person name="Ruiz-Duenas F.J."/>
            <person name="Barrasa J.M."/>
            <person name="Sanchez-Garcia M."/>
            <person name="Camarero S."/>
            <person name="Miyauchi S."/>
            <person name="Serrano A."/>
            <person name="Linde D."/>
            <person name="Babiker R."/>
            <person name="Drula E."/>
            <person name="Ayuso-Fernandez I."/>
            <person name="Pacheco R."/>
            <person name="Padilla G."/>
            <person name="Ferreira P."/>
            <person name="Barriuso J."/>
            <person name="Kellner H."/>
            <person name="Castanera R."/>
            <person name="Alfaro M."/>
            <person name="Ramirez L."/>
            <person name="Pisabarro A.G."/>
            <person name="Kuo A."/>
            <person name="Tritt A."/>
            <person name="Lipzen A."/>
            <person name="He G."/>
            <person name="Yan M."/>
            <person name="Ng V."/>
            <person name="Cullen D."/>
            <person name="Martin F."/>
            <person name="Rosso M.-N."/>
            <person name="Henrissat B."/>
            <person name="Hibbett D."/>
            <person name="Martinez A.T."/>
            <person name="Grigoriev I.V."/>
        </authorList>
    </citation>
    <scope>NUCLEOTIDE SEQUENCE</scope>
    <source>
        <strain evidence="2">MF-IS2</strain>
    </source>
</reference>
<name>A0A9P6BWF8_9AGAR</name>
<keyword evidence="1" id="KW-0812">Transmembrane</keyword>
<keyword evidence="3" id="KW-1185">Reference proteome</keyword>
<dbReference type="AlphaFoldDB" id="A0A9P6BWF8"/>
<evidence type="ECO:0000313" key="3">
    <source>
        <dbReference type="Proteomes" id="UP000807342"/>
    </source>
</evidence>
<feature type="transmembrane region" description="Helical" evidence="1">
    <location>
        <begin position="20"/>
        <end position="40"/>
    </location>
</feature>
<accession>A0A9P6BWF8</accession>
<dbReference type="Proteomes" id="UP000807342">
    <property type="component" value="Unassembled WGS sequence"/>
</dbReference>
<gene>
    <name evidence="2" type="ORF">P691DRAFT_123925</name>
</gene>
<proteinExistence type="predicted"/>
<feature type="transmembrane region" description="Helical" evidence="1">
    <location>
        <begin position="61"/>
        <end position="78"/>
    </location>
</feature>
<protein>
    <submittedName>
        <fullName evidence="2">Uncharacterized protein</fullName>
    </submittedName>
</protein>
<comment type="caution">
    <text evidence="2">The sequence shown here is derived from an EMBL/GenBank/DDBJ whole genome shotgun (WGS) entry which is preliminary data.</text>
</comment>
<keyword evidence="1" id="KW-1133">Transmembrane helix</keyword>
<sequence length="79" mass="8881">MLYRVPISFSSHVYIIVARGLVRACVGGAAGVSLRIHLFVEDRQWMIDGRRAMIYTIHNSLTRMCVCFDLILALGVILT</sequence>
<dbReference type="EMBL" id="MU152568">
    <property type="protein sequence ID" value="KAF9440395.1"/>
    <property type="molecule type" value="Genomic_DNA"/>
</dbReference>
<evidence type="ECO:0000313" key="2">
    <source>
        <dbReference type="EMBL" id="KAF9440395.1"/>
    </source>
</evidence>
<keyword evidence="1" id="KW-0472">Membrane</keyword>
<evidence type="ECO:0000256" key="1">
    <source>
        <dbReference type="SAM" id="Phobius"/>
    </source>
</evidence>
<organism evidence="2 3">
    <name type="scientific">Macrolepiota fuliginosa MF-IS2</name>
    <dbReference type="NCBI Taxonomy" id="1400762"/>
    <lineage>
        <taxon>Eukaryota</taxon>
        <taxon>Fungi</taxon>
        <taxon>Dikarya</taxon>
        <taxon>Basidiomycota</taxon>
        <taxon>Agaricomycotina</taxon>
        <taxon>Agaricomycetes</taxon>
        <taxon>Agaricomycetidae</taxon>
        <taxon>Agaricales</taxon>
        <taxon>Agaricineae</taxon>
        <taxon>Agaricaceae</taxon>
        <taxon>Macrolepiota</taxon>
    </lineage>
</organism>